<evidence type="ECO:0008006" key="3">
    <source>
        <dbReference type="Google" id="ProtNLM"/>
    </source>
</evidence>
<name>A8ZVY3_DESOH</name>
<protein>
    <recommendedName>
        <fullName evidence="3">Chemotaxis protein CheZ</fullName>
    </recommendedName>
</protein>
<dbReference type="RefSeq" id="WP_012174310.1">
    <property type="nucleotide sequence ID" value="NC_009943.1"/>
</dbReference>
<evidence type="ECO:0000313" key="2">
    <source>
        <dbReference type="Proteomes" id="UP000008561"/>
    </source>
</evidence>
<dbReference type="HOGENOM" id="CLU_106724_0_0_7"/>
<dbReference type="Proteomes" id="UP000008561">
    <property type="component" value="Chromosome"/>
</dbReference>
<reference evidence="1 2" key="1">
    <citation type="submission" date="2007-10" db="EMBL/GenBank/DDBJ databases">
        <title>Complete sequence of Desulfococcus oleovorans Hxd3.</title>
        <authorList>
            <consortium name="US DOE Joint Genome Institute"/>
            <person name="Copeland A."/>
            <person name="Lucas S."/>
            <person name="Lapidus A."/>
            <person name="Barry K."/>
            <person name="Glavina del Rio T."/>
            <person name="Dalin E."/>
            <person name="Tice H."/>
            <person name="Pitluck S."/>
            <person name="Kiss H."/>
            <person name="Brettin T."/>
            <person name="Bruce D."/>
            <person name="Detter J.C."/>
            <person name="Han C."/>
            <person name="Schmutz J."/>
            <person name="Larimer F."/>
            <person name="Land M."/>
            <person name="Hauser L."/>
            <person name="Kyrpides N."/>
            <person name="Kim E."/>
            <person name="Wawrik B."/>
            <person name="Richardson P."/>
        </authorList>
    </citation>
    <scope>NUCLEOTIDE SEQUENCE [LARGE SCALE GENOMIC DNA]</scope>
    <source>
        <strain evidence="2">DSM 6200 / JCM 39069 / Hxd3</strain>
    </source>
</reference>
<dbReference type="OrthoDB" id="1530at2"/>
<proteinExistence type="predicted"/>
<organism evidence="1 2">
    <name type="scientific">Desulfosudis oleivorans (strain DSM 6200 / JCM 39069 / Hxd3)</name>
    <name type="common">Desulfococcus oleovorans</name>
    <dbReference type="NCBI Taxonomy" id="96561"/>
    <lineage>
        <taxon>Bacteria</taxon>
        <taxon>Pseudomonadati</taxon>
        <taxon>Thermodesulfobacteriota</taxon>
        <taxon>Desulfobacteria</taxon>
        <taxon>Desulfobacterales</taxon>
        <taxon>Desulfosudaceae</taxon>
        <taxon>Desulfosudis</taxon>
    </lineage>
</organism>
<gene>
    <name evidence="1" type="ordered locus">Dole_0882</name>
</gene>
<dbReference type="AlphaFoldDB" id="A8ZVY3"/>
<dbReference type="EMBL" id="CP000859">
    <property type="protein sequence ID" value="ABW66692.1"/>
    <property type="molecule type" value="Genomic_DNA"/>
</dbReference>
<evidence type="ECO:0000313" key="1">
    <source>
        <dbReference type="EMBL" id="ABW66692.1"/>
    </source>
</evidence>
<dbReference type="KEGG" id="dol:Dole_0882"/>
<keyword evidence="2" id="KW-1185">Reference proteome</keyword>
<dbReference type="STRING" id="96561.Dole_0882"/>
<dbReference type="eggNOG" id="ENOG5032SEP">
    <property type="taxonomic scope" value="Bacteria"/>
</dbReference>
<sequence>MPARKIPSDAFNPDLDWSQIRETVMMLNVALSQVERSMSEGDESVDALTGLFTALMGKLRVVHTASESLAESDEKTAILENCREISKMVNDVIVAFQFYDRLTQRLAHVGLNLSALADLINDRHRLYSPYEWQGLQEMIKSRYYIEADRRMFEAILEGAGVKEALEIGEEQRHREKREKNVEMF</sequence>
<accession>A8ZVY3</accession>